<sequence length="139" mass="16323">MRITERWGCVRVTYILILIATFLLMGLNWKLLDIPGFFYYSSVRPCLLLIFKERLSKVEDVYYWEIVGAVGTMAHLSLLPAYIISFDLLSISPIGLRWVSFFLINYIWWLFYSYRKVKEHTAETPALCPRNRLGISSET</sequence>
<proteinExistence type="predicted"/>
<feature type="transmembrane region" description="Helical" evidence="1">
    <location>
        <begin position="95"/>
        <end position="112"/>
    </location>
</feature>
<keyword evidence="1" id="KW-0812">Transmembrane</keyword>
<dbReference type="Proteomes" id="UP000294937">
    <property type="component" value="Unassembled WGS sequence"/>
</dbReference>
<organism evidence="2 3">
    <name type="scientific">Hazenella coriacea</name>
    <dbReference type="NCBI Taxonomy" id="1179467"/>
    <lineage>
        <taxon>Bacteria</taxon>
        <taxon>Bacillati</taxon>
        <taxon>Bacillota</taxon>
        <taxon>Bacilli</taxon>
        <taxon>Bacillales</taxon>
        <taxon>Thermoactinomycetaceae</taxon>
        <taxon>Hazenella</taxon>
    </lineage>
</organism>
<evidence type="ECO:0000313" key="3">
    <source>
        <dbReference type="Proteomes" id="UP000294937"/>
    </source>
</evidence>
<feature type="transmembrane region" description="Helical" evidence="1">
    <location>
        <begin position="37"/>
        <end position="55"/>
    </location>
</feature>
<dbReference type="AlphaFoldDB" id="A0A4R3L866"/>
<protein>
    <submittedName>
        <fullName evidence="2">Uncharacterized protein</fullName>
    </submittedName>
</protein>
<name>A0A4R3L866_9BACL</name>
<reference evidence="2 3" key="1">
    <citation type="submission" date="2019-03" db="EMBL/GenBank/DDBJ databases">
        <title>Genomic Encyclopedia of Type Strains, Phase IV (KMG-IV): sequencing the most valuable type-strain genomes for metagenomic binning, comparative biology and taxonomic classification.</title>
        <authorList>
            <person name="Goeker M."/>
        </authorList>
    </citation>
    <scope>NUCLEOTIDE SEQUENCE [LARGE SCALE GENOMIC DNA]</scope>
    <source>
        <strain evidence="2 3">DSM 45707</strain>
    </source>
</reference>
<dbReference type="EMBL" id="SMAG01000002">
    <property type="protein sequence ID" value="TCS95839.1"/>
    <property type="molecule type" value="Genomic_DNA"/>
</dbReference>
<feature type="transmembrane region" description="Helical" evidence="1">
    <location>
        <begin position="62"/>
        <end position="83"/>
    </location>
</feature>
<accession>A0A4R3L866</accession>
<keyword evidence="3" id="KW-1185">Reference proteome</keyword>
<evidence type="ECO:0000256" key="1">
    <source>
        <dbReference type="SAM" id="Phobius"/>
    </source>
</evidence>
<evidence type="ECO:0000313" key="2">
    <source>
        <dbReference type="EMBL" id="TCS95839.1"/>
    </source>
</evidence>
<keyword evidence="1" id="KW-0472">Membrane</keyword>
<gene>
    <name evidence="2" type="ORF">EDD58_102421</name>
</gene>
<feature type="transmembrane region" description="Helical" evidence="1">
    <location>
        <begin position="12"/>
        <end position="31"/>
    </location>
</feature>
<keyword evidence="1" id="KW-1133">Transmembrane helix</keyword>
<comment type="caution">
    <text evidence="2">The sequence shown here is derived from an EMBL/GenBank/DDBJ whole genome shotgun (WGS) entry which is preliminary data.</text>
</comment>